<dbReference type="Pfam" id="PF00595">
    <property type="entry name" value="PDZ"/>
    <property type="match status" value="1"/>
</dbReference>
<evidence type="ECO:0000256" key="3">
    <source>
        <dbReference type="ARBA" id="ARBA00022801"/>
    </source>
</evidence>
<dbReference type="PANTHER" id="PTHR32060:SF30">
    <property type="entry name" value="CARBOXY-TERMINAL PROCESSING PROTEASE CTPA"/>
    <property type="match status" value="1"/>
</dbReference>
<dbReference type="GO" id="GO:0006508">
    <property type="term" value="P:proteolysis"/>
    <property type="evidence" value="ECO:0007669"/>
    <property type="project" value="UniProtKB-KW"/>
</dbReference>
<dbReference type="Gene3D" id="3.90.226.10">
    <property type="entry name" value="2-enoyl-CoA Hydratase, Chain A, domain 1"/>
    <property type="match status" value="1"/>
</dbReference>
<dbReference type="PROSITE" id="PS50106">
    <property type="entry name" value="PDZ"/>
    <property type="match status" value="1"/>
</dbReference>
<dbReference type="SMART" id="SM00245">
    <property type="entry name" value="TSPc"/>
    <property type="match status" value="1"/>
</dbReference>
<keyword evidence="8" id="KW-1185">Reference proteome</keyword>
<evidence type="ECO:0000259" key="6">
    <source>
        <dbReference type="PROSITE" id="PS50106"/>
    </source>
</evidence>
<dbReference type="SMART" id="SM00228">
    <property type="entry name" value="PDZ"/>
    <property type="match status" value="1"/>
</dbReference>
<dbReference type="AlphaFoldDB" id="A0AAI8GDP5"/>
<evidence type="ECO:0000313" key="7">
    <source>
        <dbReference type="EMBL" id="AMW33484.1"/>
    </source>
</evidence>
<dbReference type="GO" id="GO:0004175">
    <property type="term" value="F:endopeptidase activity"/>
    <property type="evidence" value="ECO:0007669"/>
    <property type="project" value="TreeGrafter"/>
</dbReference>
<dbReference type="GO" id="GO:0007165">
    <property type="term" value="P:signal transduction"/>
    <property type="evidence" value="ECO:0007669"/>
    <property type="project" value="TreeGrafter"/>
</dbReference>
<gene>
    <name evidence="7" type="ORF">NA23_09750</name>
</gene>
<dbReference type="InterPro" id="IPR036034">
    <property type="entry name" value="PDZ_sf"/>
</dbReference>
<dbReference type="FunFam" id="2.30.42.10:FF:000063">
    <property type="entry name" value="Peptidase, S41 family"/>
    <property type="match status" value="1"/>
</dbReference>
<reference evidence="7 8" key="1">
    <citation type="journal article" date="2015" name="Stand. Genomic Sci.">
        <title>Genome sequence of a native-feather degrading extremely thermophilic Eubacterium, Fervidobacterium islandicum AW-1.</title>
        <authorList>
            <person name="Lee Y.J."/>
            <person name="Jeong H."/>
            <person name="Park G.S."/>
            <person name="Kwak Y."/>
            <person name="Lee S.J."/>
            <person name="Lee S.J."/>
            <person name="Park M.K."/>
            <person name="Kim J.Y."/>
            <person name="Kang H.K."/>
            <person name="Shin J.H."/>
            <person name="Lee D.W."/>
        </authorList>
    </citation>
    <scope>NUCLEOTIDE SEQUENCE [LARGE SCALE GENOMIC DNA]</scope>
    <source>
        <strain evidence="7 8">AW-1</strain>
    </source>
</reference>
<dbReference type="InterPro" id="IPR005151">
    <property type="entry name" value="Tail-specific_protease"/>
</dbReference>
<dbReference type="InterPro" id="IPR029045">
    <property type="entry name" value="ClpP/crotonase-like_dom_sf"/>
</dbReference>
<dbReference type="SUPFAM" id="SSF52096">
    <property type="entry name" value="ClpP/crotonase"/>
    <property type="match status" value="1"/>
</dbReference>
<keyword evidence="2 5" id="KW-0645">Protease</keyword>
<proteinExistence type="inferred from homology"/>
<protein>
    <submittedName>
        <fullName evidence="7">S41 family peptidase</fullName>
    </submittedName>
</protein>
<name>A0AAI8GDP5_FERIS</name>
<dbReference type="InterPro" id="IPR001478">
    <property type="entry name" value="PDZ"/>
</dbReference>
<dbReference type="RefSeq" id="WP_033191677.1">
    <property type="nucleotide sequence ID" value="NZ_CP014334.2"/>
</dbReference>
<dbReference type="InterPro" id="IPR004447">
    <property type="entry name" value="Peptidase_S41A"/>
</dbReference>
<dbReference type="SUPFAM" id="SSF50156">
    <property type="entry name" value="PDZ domain-like"/>
    <property type="match status" value="1"/>
</dbReference>
<dbReference type="Gene3D" id="2.30.42.10">
    <property type="match status" value="1"/>
</dbReference>
<dbReference type="GO" id="GO:0008236">
    <property type="term" value="F:serine-type peptidase activity"/>
    <property type="evidence" value="ECO:0007669"/>
    <property type="project" value="UniProtKB-KW"/>
</dbReference>
<comment type="similarity">
    <text evidence="1 5">Belongs to the peptidase S41A family.</text>
</comment>
<dbReference type="EMBL" id="CP014334">
    <property type="protein sequence ID" value="AMW33484.1"/>
    <property type="molecule type" value="Genomic_DNA"/>
</dbReference>
<feature type="domain" description="PDZ" evidence="6">
    <location>
        <begin position="91"/>
        <end position="157"/>
    </location>
</feature>
<dbReference type="Pfam" id="PF03572">
    <property type="entry name" value="Peptidase_S41"/>
    <property type="match status" value="1"/>
</dbReference>
<dbReference type="GO" id="GO:0030288">
    <property type="term" value="C:outer membrane-bounded periplasmic space"/>
    <property type="evidence" value="ECO:0007669"/>
    <property type="project" value="TreeGrafter"/>
</dbReference>
<dbReference type="Gene3D" id="3.30.750.44">
    <property type="match status" value="1"/>
</dbReference>
<keyword evidence="3 5" id="KW-0378">Hydrolase</keyword>
<dbReference type="CDD" id="cd06782">
    <property type="entry name" value="cpPDZ_CPP-like"/>
    <property type="match status" value="1"/>
</dbReference>
<sequence length="411" mass="45493">MKSVFKGFLSYVFLAVVVIASSLILSGASDKELLNYISPLYETLYRINYFYYDIKNVKFDKLIDSAIDGMVKGLGDDFSYYYPPSQMTEQQIEMEGQYGGLGIEVTYDSENRAVKVVSPMYGTPAWRAGLQAGDLIIGIDDQPVSEMEYMEAVNKMRGKPGTSVKLTIKRGNNIIEVTIVREIIQIIPVKSGITEYNKTKIGYVLITKFNEPVPSELQKALRKLYDQKIDALILDLRNNPGGLLDVAINVANQFLDAGKIIVSVKDRDGKITERYISEGNNYPKVPMAVLVNNGSASASEIVAGALKENNRAVLIGQKTFGKGSVQRGFPLSNGGTVFLMIAHYLTPSGKDIHKVGIEPNLKVEETQGATNTTVRKMDAKTYTLTEIEVDQNDPVVKVALDYLVKQIKNEQ</sequence>
<evidence type="ECO:0000256" key="5">
    <source>
        <dbReference type="RuleBase" id="RU004404"/>
    </source>
</evidence>
<evidence type="ECO:0000256" key="4">
    <source>
        <dbReference type="ARBA" id="ARBA00022825"/>
    </source>
</evidence>
<dbReference type="CDD" id="cd07560">
    <property type="entry name" value="Peptidase_S41_CPP"/>
    <property type="match status" value="1"/>
</dbReference>
<keyword evidence="4 5" id="KW-0720">Serine protease</keyword>
<evidence type="ECO:0000313" key="8">
    <source>
        <dbReference type="Proteomes" id="UP000093740"/>
    </source>
</evidence>
<dbReference type="KEGG" id="fia:NA23_09750"/>
<evidence type="ECO:0000256" key="2">
    <source>
        <dbReference type="ARBA" id="ARBA00022670"/>
    </source>
</evidence>
<dbReference type="NCBIfam" id="TIGR00225">
    <property type="entry name" value="prc"/>
    <property type="match status" value="1"/>
</dbReference>
<dbReference type="PANTHER" id="PTHR32060">
    <property type="entry name" value="TAIL-SPECIFIC PROTEASE"/>
    <property type="match status" value="1"/>
</dbReference>
<dbReference type="Proteomes" id="UP000093740">
    <property type="component" value="Chromosome"/>
</dbReference>
<organism evidence="7 8">
    <name type="scientific">Fervidobacterium islandicum</name>
    <dbReference type="NCBI Taxonomy" id="2423"/>
    <lineage>
        <taxon>Bacteria</taxon>
        <taxon>Thermotogati</taxon>
        <taxon>Thermotogota</taxon>
        <taxon>Thermotogae</taxon>
        <taxon>Thermotogales</taxon>
        <taxon>Fervidobacteriaceae</taxon>
        <taxon>Fervidobacterium</taxon>
    </lineage>
</organism>
<evidence type="ECO:0000256" key="1">
    <source>
        <dbReference type="ARBA" id="ARBA00009179"/>
    </source>
</evidence>
<accession>A0AAI8GDP5</accession>